<dbReference type="EMBL" id="AMZN01000081">
    <property type="protein sequence ID" value="ELR69262.1"/>
    <property type="molecule type" value="Genomic_DNA"/>
</dbReference>
<reference evidence="1 2" key="1">
    <citation type="submission" date="2012-12" db="EMBL/GenBank/DDBJ databases">
        <title>Genome assembly of Fulvivirga imtechensis AK7.</title>
        <authorList>
            <person name="Nupur N."/>
            <person name="Khatri I."/>
            <person name="Kumar R."/>
            <person name="Subramanian S."/>
            <person name="Pinnaka A."/>
        </authorList>
    </citation>
    <scope>NUCLEOTIDE SEQUENCE [LARGE SCALE GENOMIC DNA]</scope>
    <source>
        <strain evidence="1 2">AK7</strain>
    </source>
</reference>
<protein>
    <submittedName>
        <fullName evidence="1">Uncharacterized protein</fullName>
    </submittedName>
</protein>
<name>L8JPI0_9BACT</name>
<accession>L8JPI0</accession>
<dbReference type="Proteomes" id="UP000011135">
    <property type="component" value="Unassembled WGS sequence"/>
</dbReference>
<comment type="caution">
    <text evidence="1">The sequence shown here is derived from an EMBL/GenBank/DDBJ whole genome shotgun (WGS) entry which is preliminary data.</text>
</comment>
<dbReference type="AlphaFoldDB" id="L8JPI0"/>
<evidence type="ECO:0000313" key="1">
    <source>
        <dbReference type="EMBL" id="ELR69262.1"/>
    </source>
</evidence>
<organism evidence="1 2">
    <name type="scientific">Fulvivirga imtechensis AK7</name>
    <dbReference type="NCBI Taxonomy" id="1237149"/>
    <lineage>
        <taxon>Bacteria</taxon>
        <taxon>Pseudomonadati</taxon>
        <taxon>Bacteroidota</taxon>
        <taxon>Cytophagia</taxon>
        <taxon>Cytophagales</taxon>
        <taxon>Fulvivirgaceae</taxon>
        <taxon>Fulvivirga</taxon>
    </lineage>
</organism>
<keyword evidence="2" id="KW-1185">Reference proteome</keyword>
<sequence length="43" mass="4812">MAAVVRKNDSTMGNFYRVLISTITISKPFLYSFSATYKGGIDF</sequence>
<evidence type="ECO:0000313" key="2">
    <source>
        <dbReference type="Proteomes" id="UP000011135"/>
    </source>
</evidence>
<proteinExistence type="predicted"/>
<gene>
    <name evidence="1" type="ORF">C900_05333</name>
</gene>